<accession>A0ABT2FW62</accession>
<dbReference type="GO" id="GO:0016301">
    <property type="term" value="F:kinase activity"/>
    <property type="evidence" value="ECO:0007669"/>
    <property type="project" value="UniProtKB-KW"/>
</dbReference>
<evidence type="ECO:0000256" key="3">
    <source>
        <dbReference type="ARBA" id="ARBA00022777"/>
    </source>
</evidence>
<dbReference type="Gene3D" id="3.40.50.10350">
    <property type="entry name" value="Glycerate kinase, domain 1"/>
    <property type="match status" value="1"/>
</dbReference>
<dbReference type="InterPro" id="IPR036129">
    <property type="entry name" value="Glycerate_kinase_sf"/>
</dbReference>
<dbReference type="InterPro" id="IPR018197">
    <property type="entry name" value="Glycerate_kinase_RE-like"/>
</dbReference>
<dbReference type="Proteomes" id="UP001205965">
    <property type="component" value="Unassembled WGS sequence"/>
</dbReference>
<evidence type="ECO:0000256" key="2">
    <source>
        <dbReference type="ARBA" id="ARBA00022679"/>
    </source>
</evidence>
<name>A0ABT2FW62_9CORY</name>
<gene>
    <name evidence="5" type="ORF">NYP18_05090</name>
</gene>
<evidence type="ECO:0000256" key="4">
    <source>
        <dbReference type="PIRNR" id="PIRNR006078"/>
    </source>
</evidence>
<reference evidence="5 6" key="1">
    <citation type="submission" date="2022-08" db="EMBL/GenBank/DDBJ databases">
        <title>YIM 101645 draft genome.</title>
        <authorList>
            <person name="Chen X."/>
        </authorList>
    </citation>
    <scope>NUCLEOTIDE SEQUENCE [LARGE SCALE GENOMIC DNA]</scope>
    <source>
        <strain evidence="5 6">YIM 101645</strain>
    </source>
</reference>
<dbReference type="SUPFAM" id="SSF110738">
    <property type="entry name" value="Glycerate kinase I"/>
    <property type="match status" value="1"/>
</dbReference>
<evidence type="ECO:0000313" key="5">
    <source>
        <dbReference type="EMBL" id="MCS5479030.1"/>
    </source>
</evidence>
<dbReference type="Gene3D" id="3.90.1510.10">
    <property type="entry name" value="Glycerate kinase, domain 2"/>
    <property type="match status" value="1"/>
</dbReference>
<comment type="similarity">
    <text evidence="1 4">Belongs to the glycerate kinase type-1 family.</text>
</comment>
<dbReference type="InterPro" id="IPR018193">
    <property type="entry name" value="Glyc_kinase_flavodox-like_fold"/>
</dbReference>
<comment type="caution">
    <text evidence="5">The sequence shown here is derived from an EMBL/GenBank/DDBJ whole genome shotgun (WGS) entry which is preliminary data.</text>
</comment>
<proteinExistence type="inferred from homology"/>
<dbReference type="EMBL" id="JANWTC010000002">
    <property type="protein sequence ID" value="MCS5479030.1"/>
    <property type="molecule type" value="Genomic_DNA"/>
</dbReference>
<dbReference type="PIRSF" id="PIRSF006078">
    <property type="entry name" value="GlxK"/>
    <property type="match status" value="1"/>
</dbReference>
<dbReference type="PANTHER" id="PTHR21599">
    <property type="entry name" value="GLYCERATE KINASE"/>
    <property type="match status" value="1"/>
</dbReference>
<dbReference type="InterPro" id="IPR004381">
    <property type="entry name" value="Glycerate_kinase"/>
</dbReference>
<keyword evidence="3 4" id="KW-0418">Kinase</keyword>
<protein>
    <submittedName>
        <fullName evidence="5">Glycerate kinase</fullName>
    </submittedName>
</protein>
<evidence type="ECO:0000313" key="6">
    <source>
        <dbReference type="Proteomes" id="UP001205965"/>
    </source>
</evidence>
<dbReference type="Pfam" id="PF02595">
    <property type="entry name" value="Gly_kinase"/>
    <property type="match status" value="2"/>
</dbReference>
<sequence>MKVLIAPDSFKGTFSATEVIAEISIGVRDAGATPIPLPVADGGEGTYEALCAALGAELIKVPAANPWGQPLTASFGLTADGLAIVELAQASGLHVPHAGHRDPVTANTYGTGQVIAAAAQRGAKNILVAAGGSATTDGGAGAVQAITDSGGLGATRITVLSDVTTTFIDAARVFGPQKGADAHTVELLTHRLEQQASQYPKDPSTHPRTGAAGGFAGGLWAHFDAELVSGADHILDVIGFEEKLREADIVVVGEGRLDSQTSQGKIIEAILRRVRQHNQEMPVIAVVGSVAADLGDYAANFSQVIIASDPPALREAGTLLAAAGRRTATVRS</sequence>
<evidence type="ECO:0000256" key="1">
    <source>
        <dbReference type="ARBA" id="ARBA00006284"/>
    </source>
</evidence>
<organism evidence="5 6">
    <name type="scientific">Corynebacterium lemuris</name>
    <dbReference type="NCBI Taxonomy" id="1859292"/>
    <lineage>
        <taxon>Bacteria</taxon>
        <taxon>Bacillati</taxon>
        <taxon>Actinomycetota</taxon>
        <taxon>Actinomycetes</taxon>
        <taxon>Mycobacteriales</taxon>
        <taxon>Corynebacteriaceae</taxon>
        <taxon>Corynebacterium</taxon>
    </lineage>
</organism>
<dbReference type="RefSeq" id="WP_259427089.1">
    <property type="nucleotide sequence ID" value="NZ_JANWTC010000002.1"/>
</dbReference>
<keyword evidence="2 4" id="KW-0808">Transferase</keyword>
<dbReference type="PANTHER" id="PTHR21599:SF0">
    <property type="entry name" value="GLYCERATE KINASE"/>
    <property type="match status" value="1"/>
</dbReference>
<keyword evidence="6" id="KW-1185">Reference proteome</keyword>